<protein>
    <submittedName>
        <fullName evidence="2">Uncharacterized protein</fullName>
    </submittedName>
</protein>
<dbReference type="Proteomes" id="UP001295423">
    <property type="component" value="Unassembled WGS sequence"/>
</dbReference>
<reference evidence="2" key="1">
    <citation type="submission" date="2023-08" db="EMBL/GenBank/DDBJ databases">
        <authorList>
            <person name="Audoor S."/>
            <person name="Bilcke G."/>
        </authorList>
    </citation>
    <scope>NUCLEOTIDE SEQUENCE</scope>
</reference>
<dbReference type="AlphaFoldDB" id="A0AAD2GDG7"/>
<name>A0AAD2GDG7_9STRA</name>
<keyword evidence="3" id="KW-1185">Reference proteome</keyword>
<organism evidence="2 3">
    <name type="scientific">Cylindrotheca closterium</name>
    <dbReference type="NCBI Taxonomy" id="2856"/>
    <lineage>
        <taxon>Eukaryota</taxon>
        <taxon>Sar</taxon>
        <taxon>Stramenopiles</taxon>
        <taxon>Ochrophyta</taxon>
        <taxon>Bacillariophyta</taxon>
        <taxon>Bacillariophyceae</taxon>
        <taxon>Bacillariophycidae</taxon>
        <taxon>Bacillariales</taxon>
        <taxon>Bacillariaceae</taxon>
        <taxon>Cylindrotheca</taxon>
    </lineage>
</organism>
<evidence type="ECO:0000313" key="3">
    <source>
        <dbReference type="Proteomes" id="UP001295423"/>
    </source>
</evidence>
<comment type="caution">
    <text evidence="2">The sequence shown here is derived from an EMBL/GenBank/DDBJ whole genome shotgun (WGS) entry which is preliminary data.</text>
</comment>
<evidence type="ECO:0000256" key="1">
    <source>
        <dbReference type="SAM" id="MobiDB-lite"/>
    </source>
</evidence>
<proteinExistence type="predicted"/>
<gene>
    <name evidence="2" type="ORF">CYCCA115_LOCUS24286</name>
</gene>
<dbReference type="EMBL" id="CAKOGP040002491">
    <property type="protein sequence ID" value="CAJ1970266.1"/>
    <property type="molecule type" value="Genomic_DNA"/>
</dbReference>
<feature type="region of interest" description="Disordered" evidence="1">
    <location>
        <begin position="235"/>
        <end position="264"/>
    </location>
</feature>
<evidence type="ECO:0000313" key="2">
    <source>
        <dbReference type="EMBL" id="CAJ1970266.1"/>
    </source>
</evidence>
<sequence length="405" mass="45775">MLHPQSNDHPALSLPWEMILGFCTFDEILTVRSVSRGLHAVIANAISSEFCLNFLKRYMKWKNMYYIPHLEEWKTAATQDSVESIFSMDSSLYLDTLLQVLRVIKYLPVSMAVAFDAKHGRHCLPLQWNPSKQSSEFMTFSSSGRNSLQFKTEPRLRPLNHSTNTTSTSNASNNNIYGHLELHNERGQPLDLQTYLNASAPNMPENLICPICKNRTLVLSEFSYVCEPGSEDERPSHVQLSWTPRKDGNDSCNNEAGTTEEKRQVKEGCLHSFPPMEDDMAIPTRSRPLSLKRDCKFTISIHCTCRQFGVLSPAGVCWNQSFCCAERGRAIGDKTIGGVLVRQKCSSNDCNRPVSCPQCTHNRTHEGYMDESGESLPVIRGSHCDVCKLTFCDEDAWLSSISHHW</sequence>
<accession>A0AAD2GDG7</accession>